<name>A0A8H3H8F9_9AGAM</name>
<dbReference type="Proteomes" id="UP000663831">
    <property type="component" value="Unassembled WGS sequence"/>
</dbReference>
<dbReference type="AlphaFoldDB" id="A0A8H3H8F9"/>
<comment type="caution">
    <text evidence="1">The sequence shown here is derived from an EMBL/GenBank/DDBJ whole genome shotgun (WGS) entry which is preliminary data.</text>
</comment>
<evidence type="ECO:0000313" key="1">
    <source>
        <dbReference type="EMBL" id="CAE6490785.1"/>
    </source>
</evidence>
<proteinExistence type="predicted"/>
<evidence type="ECO:0000313" key="2">
    <source>
        <dbReference type="Proteomes" id="UP000663831"/>
    </source>
</evidence>
<protein>
    <submittedName>
        <fullName evidence="1">Uncharacterized protein</fullName>
    </submittedName>
</protein>
<reference evidence="1" key="1">
    <citation type="submission" date="2021-01" db="EMBL/GenBank/DDBJ databases">
        <authorList>
            <person name="Kaushik A."/>
        </authorList>
    </citation>
    <scope>NUCLEOTIDE SEQUENCE</scope>
    <source>
        <strain evidence="1">AG3-1AP</strain>
    </source>
</reference>
<dbReference type="EMBL" id="CAJMWV010003943">
    <property type="protein sequence ID" value="CAE6490785.1"/>
    <property type="molecule type" value="Genomic_DNA"/>
</dbReference>
<organism evidence="1 2">
    <name type="scientific">Rhizoctonia solani</name>
    <dbReference type="NCBI Taxonomy" id="456999"/>
    <lineage>
        <taxon>Eukaryota</taxon>
        <taxon>Fungi</taxon>
        <taxon>Dikarya</taxon>
        <taxon>Basidiomycota</taxon>
        <taxon>Agaricomycotina</taxon>
        <taxon>Agaricomycetes</taxon>
        <taxon>Cantharellales</taxon>
        <taxon>Ceratobasidiaceae</taxon>
        <taxon>Rhizoctonia</taxon>
    </lineage>
</organism>
<sequence length="134" mass="14939">MNQADEQSSDILLKRMIHDAINQGFRNLGAKLHQEGLERAVKRQINDRVNMSRIVNRGASSGEALLSPLPLPDGSKPGKIFPRTPGVLRNMSESALDHFMECYMLATEENMSLDVDAKRKLVALHSGIRLSLMK</sequence>
<accession>A0A8H3H8F9</accession>
<gene>
    <name evidence="1" type="ORF">RDB_LOCUS108665</name>
</gene>